<accession>A0ABV8JUI5</accession>
<comment type="caution">
    <text evidence="1">The sequence shown here is derived from an EMBL/GenBank/DDBJ whole genome shotgun (WGS) entry which is preliminary data.</text>
</comment>
<evidence type="ECO:0008006" key="3">
    <source>
        <dbReference type="Google" id="ProtNLM"/>
    </source>
</evidence>
<dbReference type="EMBL" id="JBHSAW010000008">
    <property type="protein sequence ID" value="MFC4096454.1"/>
    <property type="molecule type" value="Genomic_DNA"/>
</dbReference>
<name>A0ABV8JUI5_9FLAO</name>
<evidence type="ECO:0000313" key="2">
    <source>
        <dbReference type="Proteomes" id="UP001595814"/>
    </source>
</evidence>
<proteinExistence type="predicted"/>
<sequence length="176" mass="19586">MRPYPQLTLLLALLFSGFVINAQGIIEEDSDITPAHLDSSSQQLNFYSQQSSESLQSNQLNVVNKGVYINQIGNNNTSTVQTESQISDVELVQLGNSNKIDLDLKATAIDYTVLQQGNNNLLLEYNLFNNKQLIERSVEQNGNNQNLVIHGTNSIVDKMKIKMSEGSQSLIIRNTN</sequence>
<protein>
    <recommendedName>
        <fullName evidence="3">Curlin associated repeat-containing protein</fullName>
    </recommendedName>
</protein>
<reference evidence="2" key="1">
    <citation type="journal article" date="2019" name="Int. J. Syst. Evol. Microbiol.">
        <title>The Global Catalogue of Microorganisms (GCM) 10K type strain sequencing project: providing services to taxonomists for standard genome sequencing and annotation.</title>
        <authorList>
            <consortium name="The Broad Institute Genomics Platform"/>
            <consortium name="The Broad Institute Genome Sequencing Center for Infectious Disease"/>
            <person name="Wu L."/>
            <person name="Ma J."/>
        </authorList>
    </citation>
    <scope>NUCLEOTIDE SEQUENCE [LARGE SCALE GENOMIC DNA]</scope>
    <source>
        <strain evidence="2">CECT 7477</strain>
    </source>
</reference>
<evidence type="ECO:0000313" key="1">
    <source>
        <dbReference type="EMBL" id="MFC4096454.1"/>
    </source>
</evidence>
<gene>
    <name evidence="1" type="ORF">ACFOUT_11260</name>
</gene>
<keyword evidence="2" id="KW-1185">Reference proteome</keyword>
<organism evidence="1 2">
    <name type="scientific">Euzebyella saccharophila</name>
    <dbReference type="NCBI Taxonomy" id="679664"/>
    <lineage>
        <taxon>Bacteria</taxon>
        <taxon>Pseudomonadati</taxon>
        <taxon>Bacteroidota</taxon>
        <taxon>Flavobacteriia</taxon>
        <taxon>Flavobacteriales</taxon>
        <taxon>Flavobacteriaceae</taxon>
        <taxon>Euzebyella</taxon>
    </lineage>
</organism>
<dbReference type="RefSeq" id="WP_192463529.1">
    <property type="nucleotide sequence ID" value="NZ_JACYFJ010000008.1"/>
</dbReference>
<dbReference type="Proteomes" id="UP001595814">
    <property type="component" value="Unassembled WGS sequence"/>
</dbReference>